<feature type="non-terminal residue" evidence="1">
    <location>
        <position position="1"/>
    </location>
</feature>
<keyword evidence="2" id="KW-1185">Reference proteome</keyword>
<protein>
    <submittedName>
        <fullName evidence="1">2022_t:CDS:1</fullName>
    </submittedName>
</protein>
<reference evidence="1" key="1">
    <citation type="submission" date="2021-06" db="EMBL/GenBank/DDBJ databases">
        <authorList>
            <person name="Kallberg Y."/>
            <person name="Tangrot J."/>
            <person name="Rosling A."/>
        </authorList>
    </citation>
    <scope>NUCLEOTIDE SEQUENCE</scope>
    <source>
        <strain evidence="1">AU212A</strain>
    </source>
</reference>
<comment type="caution">
    <text evidence="1">The sequence shown here is derived from an EMBL/GenBank/DDBJ whole genome shotgun (WGS) entry which is preliminary data.</text>
</comment>
<name>A0ACA9KIL7_9GLOM</name>
<evidence type="ECO:0000313" key="2">
    <source>
        <dbReference type="Proteomes" id="UP000789860"/>
    </source>
</evidence>
<evidence type="ECO:0000313" key="1">
    <source>
        <dbReference type="EMBL" id="CAG8472647.1"/>
    </source>
</evidence>
<sequence length="65" mass="7732">EEQVKIQINQIKNKGKGKMVYEEDKIEEKVQAKNITIEAEKKEIDTRYQGIEENRGRSILKEKRK</sequence>
<accession>A0ACA9KIL7</accession>
<dbReference type="EMBL" id="CAJVPM010001733">
    <property type="protein sequence ID" value="CAG8472647.1"/>
    <property type="molecule type" value="Genomic_DNA"/>
</dbReference>
<gene>
    <name evidence="1" type="ORF">SCALOS_LOCUS2095</name>
</gene>
<organism evidence="1 2">
    <name type="scientific">Scutellospora calospora</name>
    <dbReference type="NCBI Taxonomy" id="85575"/>
    <lineage>
        <taxon>Eukaryota</taxon>
        <taxon>Fungi</taxon>
        <taxon>Fungi incertae sedis</taxon>
        <taxon>Mucoromycota</taxon>
        <taxon>Glomeromycotina</taxon>
        <taxon>Glomeromycetes</taxon>
        <taxon>Diversisporales</taxon>
        <taxon>Gigasporaceae</taxon>
        <taxon>Scutellospora</taxon>
    </lineage>
</organism>
<proteinExistence type="predicted"/>
<dbReference type="Proteomes" id="UP000789860">
    <property type="component" value="Unassembled WGS sequence"/>
</dbReference>